<evidence type="ECO:0000256" key="3">
    <source>
        <dbReference type="ARBA" id="ARBA00022475"/>
    </source>
</evidence>
<dbReference type="InterPro" id="IPR051447">
    <property type="entry name" value="Lipoprotein-release_system"/>
</dbReference>
<evidence type="ECO:0000313" key="10">
    <source>
        <dbReference type="Proteomes" id="UP000317722"/>
    </source>
</evidence>
<keyword evidence="6 7" id="KW-0472">Membrane</keyword>
<name>A0A502CYW9_9MICO</name>
<dbReference type="Proteomes" id="UP000317722">
    <property type="component" value="Unassembled WGS sequence"/>
</dbReference>
<feature type="transmembrane region" description="Helical" evidence="7">
    <location>
        <begin position="408"/>
        <end position="428"/>
    </location>
</feature>
<evidence type="ECO:0000313" key="9">
    <source>
        <dbReference type="EMBL" id="TPG17349.1"/>
    </source>
</evidence>
<feature type="transmembrane region" description="Helical" evidence="7">
    <location>
        <begin position="802"/>
        <end position="825"/>
    </location>
</feature>
<accession>A0A502CYW9</accession>
<comment type="caution">
    <text evidence="9">The sequence shown here is derived from an EMBL/GenBank/DDBJ whole genome shotgun (WGS) entry which is preliminary data.</text>
</comment>
<comment type="similarity">
    <text evidence="2">Belongs to the ABC-4 integral membrane protein family. LolC/E subfamily.</text>
</comment>
<comment type="subcellular location">
    <subcellularLocation>
        <location evidence="1">Cell membrane</location>
        <topology evidence="1">Multi-pass membrane protein</topology>
    </subcellularLocation>
</comment>
<keyword evidence="4 7" id="KW-0812">Transmembrane</keyword>
<reference evidence="9 10" key="1">
    <citation type="journal article" date="2019" name="Environ. Microbiol.">
        <title>Species interactions and distinct microbial communities in high Arctic permafrost affected cryosols are associated with the CH4 and CO2 gas fluxes.</title>
        <authorList>
            <person name="Altshuler I."/>
            <person name="Hamel J."/>
            <person name="Turney S."/>
            <person name="Magnuson E."/>
            <person name="Levesque R."/>
            <person name="Greer C."/>
            <person name="Whyte L.G."/>
        </authorList>
    </citation>
    <scope>NUCLEOTIDE SEQUENCE [LARGE SCALE GENOMIC DNA]</scope>
    <source>
        <strain evidence="9 10">S9.3A</strain>
    </source>
</reference>
<evidence type="ECO:0000256" key="4">
    <source>
        <dbReference type="ARBA" id="ARBA00022692"/>
    </source>
</evidence>
<feature type="transmembrane region" description="Helical" evidence="7">
    <location>
        <begin position="321"/>
        <end position="348"/>
    </location>
</feature>
<evidence type="ECO:0000256" key="2">
    <source>
        <dbReference type="ARBA" id="ARBA00005236"/>
    </source>
</evidence>
<dbReference type="EMBL" id="RCZM01000003">
    <property type="protein sequence ID" value="TPG17349.1"/>
    <property type="molecule type" value="Genomic_DNA"/>
</dbReference>
<dbReference type="GO" id="GO:0044874">
    <property type="term" value="P:lipoprotein localization to outer membrane"/>
    <property type="evidence" value="ECO:0007669"/>
    <property type="project" value="TreeGrafter"/>
</dbReference>
<organism evidence="9 10">
    <name type="scientific">Pedococcus bigeumensis</name>
    <dbReference type="NCBI Taxonomy" id="433644"/>
    <lineage>
        <taxon>Bacteria</taxon>
        <taxon>Bacillati</taxon>
        <taxon>Actinomycetota</taxon>
        <taxon>Actinomycetes</taxon>
        <taxon>Micrococcales</taxon>
        <taxon>Intrasporangiaceae</taxon>
        <taxon>Pedococcus</taxon>
    </lineage>
</organism>
<keyword evidence="10" id="KW-1185">Reference proteome</keyword>
<dbReference type="PANTHER" id="PTHR30489:SF0">
    <property type="entry name" value="LIPOPROTEIN-RELEASING SYSTEM TRANSMEMBRANE PROTEIN LOLE"/>
    <property type="match status" value="1"/>
</dbReference>
<dbReference type="RefSeq" id="WP_140740666.1">
    <property type="nucleotide sequence ID" value="NZ_RCZM01000003.1"/>
</dbReference>
<keyword evidence="3" id="KW-1003">Cell membrane</keyword>
<dbReference type="PANTHER" id="PTHR30489">
    <property type="entry name" value="LIPOPROTEIN-RELEASING SYSTEM TRANSMEMBRANE PROTEIN LOLE"/>
    <property type="match status" value="1"/>
</dbReference>
<feature type="transmembrane region" description="Helical" evidence="7">
    <location>
        <begin position="360"/>
        <end position="387"/>
    </location>
</feature>
<evidence type="ECO:0000256" key="5">
    <source>
        <dbReference type="ARBA" id="ARBA00022989"/>
    </source>
</evidence>
<dbReference type="OrthoDB" id="8036472at2"/>
<feature type="domain" description="ABC3 transporter permease C-terminal" evidence="8">
    <location>
        <begin position="286"/>
        <end position="376"/>
    </location>
</feature>
<feature type="domain" description="ABC3 transporter permease C-terminal" evidence="8">
    <location>
        <begin position="756"/>
        <end position="861"/>
    </location>
</feature>
<dbReference type="AlphaFoldDB" id="A0A502CYW9"/>
<protein>
    <submittedName>
        <fullName evidence="9">ABC transporter permease</fullName>
    </submittedName>
</protein>
<evidence type="ECO:0000259" key="8">
    <source>
        <dbReference type="Pfam" id="PF02687"/>
    </source>
</evidence>
<keyword evidence="5 7" id="KW-1133">Transmembrane helix</keyword>
<feature type="transmembrane region" description="Helical" evidence="7">
    <location>
        <begin position="448"/>
        <end position="468"/>
    </location>
</feature>
<feature type="transmembrane region" description="Helical" evidence="7">
    <location>
        <begin position="755"/>
        <end position="775"/>
    </location>
</feature>
<feature type="transmembrane region" description="Helical" evidence="7">
    <location>
        <begin position="509"/>
        <end position="529"/>
    </location>
</feature>
<sequence>MRTSRWLTGLVRRRPFELLVAAVSIMLTVAFVASLGAFVTQSHAALTVRAAASVPVDWQVQVTPQGDPAAVERQVRKVPGVRVVEDIAFARVDALQSSGPQGSRSTGAAYVVAVSPAYATTFPGEVRHLLGSTSGTMLFQQTAANLAAEPGARISVRTASGAKSLTVDGVVDLPAEDSLFQVVGLAPGAGVSAPPDNVVLVTPEVFRSVVGRTPVVHQIHVGFAHGGLPADPQAATVAVQGRANHFQAAVAGGALVGDNLGTALSQALEDARYANLLFLLLGLPGLALSAVVAALVVSLRSDRRRREVALLRLRGATLSQILRVLAGEALVVAFIGGLLGVPLSLLAIRLALPAGTTLSLGWMASAIAGGVVLALATQTGPVVALAFGRDRTGVAAEASRGQRTGSPWALRAGLDVILLAGAALSFALTSRSGYQVVLAPEGIPQTQINYGALVGPALAWPGLALLVWRLTAWTTGRRTGRWSRAGAGAAPELEAAALRHRRRVVARGAAGLAVALGLAVSTATFTATYDAQARLDVALTVGSDVAVVEPPGATVGPDAAAGIARTAGVDAVEPLQHRFGYVGPDLQDLFGVNASSFARVGPLQDAFVPGSTITKTLAALQARPDGVLLSAETLHDYQLHPGDLIRIRLQSGRNRAYRPVDFHVVGQVTEWPTAPKDSFIVANASYIAQRTGSDAVGTFLVSSKSPAATAAALRANLAGTTSGARVQDISSAGSHVTSASGLAGTDLSGLSRLELGFGVLLALACSGLALLGGILERRRALVLLAALGATPRQRGRFLAGEARAMVVAGVLGGAVTGATIAYMLVKVLTGIFDPAPASATVPWGYLALLLGVVAFVTATVVSGVGRLVARAGPSQLRDL</sequence>
<proteinExistence type="inferred from homology"/>
<dbReference type="GO" id="GO:0098797">
    <property type="term" value="C:plasma membrane protein complex"/>
    <property type="evidence" value="ECO:0007669"/>
    <property type="project" value="TreeGrafter"/>
</dbReference>
<evidence type="ECO:0000256" key="1">
    <source>
        <dbReference type="ARBA" id="ARBA00004651"/>
    </source>
</evidence>
<evidence type="ECO:0000256" key="6">
    <source>
        <dbReference type="ARBA" id="ARBA00023136"/>
    </source>
</evidence>
<feature type="transmembrane region" description="Helical" evidence="7">
    <location>
        <begin position="845"/>
        <end position="869"/>
    </location>
</feature>
<dbReference type="Pfam" id="PF02687">
    <property type="entry name" value="FtsX"/>
    <property type="match status" value="2"/>
</dbReference>
<evidence type="ECO:0000256" key="7">
    <source>
        <dbReference type="SAM" id="Phobius"/>
    </source>
</evidence>
<gene>
    <name evidence="9" type="ORF">EAH86_11480</name>
</gene>
<feature type="transmembrane region" description="Helical" evidence="7">
    <location>
        <begin position="276"/>
        <end position="300"/>
    </location>
</feature>
<dbReference type="InterPro" id="IPR003838">
    <property type="entry name" value="ABC3_permease_C"/>
</dbReference>